<evidence type="ECO:0000256" key="1">
    <source>
        <dbReference type="SAM" id="Phobius"/>
    </source>
</evidence>
<accession>A0A0R2FK21</accession>
<reference evidence="2 3" key="1">
    <citation type="journal article" date="2015" name="Genome Announc.">
        <title>Expanding the biotechnology potential of lactobacilli through comparative genomics of 213 strains and associated genera.</title>
        <authorList>
            <person name="Sun Z."/>
            <person name="Harris H.M."/>
            <person name="McCann A."/>
            <person name="Guo C."/>
            <person name="Argimon S."/>
            <person name="Zhang W."/>
            <person name="Yang X."/>
            <person name="Jeffery I.B."/>
            <person name="Cooney J.C."/>
            <person name="Kagawa T.F."/>
            <person name="Liu W."/>
            <person name="Song Y."/>
            <person name="Salvetti E."/>
            <person name="Wrobel A."/>
            <person name="Rasinkangas P."/>
            <person name="Parkhill J."/>
            <person name="Rea M.C."/>
            <person name="O'Sullivan O."/>
            <person name="Ritari J."/>
            <person name="Douillard F.P."/>
            <person name="Paul Ross R."/>
            <person name="Yang R."/>
            <person name="Briner A.E."/>
            <person name="Felis G.E."/>
            <person name="de Vos W.M."/>
            <person name="Barrangou R."/>
            <person name="Klaenhammer T.R."/>
            <person name="Caufield P.W."/>
            <person name="Cui Y."/>
            <person name="Zhang H."/>
            <person name="O'Toole P.W."/>
        </authorList>
    </citation>
    <scope>NUCLEOTIDE SEQUENCE [LARGE SCALE GENOMIC DNA]</scope>
    <source>
        <strain evidence="2 3">DSM 23365</strain>
    </source>
</reference>
<dbReference type="Proteomes" id="UP000051442">
    <property type="component" value="Unassembled WGS sequence"/>
</dbReference>
<comment type="caution">
    <text evidence="2">The sequence shown here is derived from an EMBL/GenBank/DDBJ whole genome shotgun (WGS) entry which is preliminary data.</text>
</comment>
<feature type="transmembrane region" description="Helical" evidence="1">
    <location>
        <begin position="59"/>
        <end position="88"/>
    </location>
</feature>
<feature type="transmembrane region" description="Helical" evidence="1">
    <location>
        <begin position="27"/>
        <end position="47"/>
    </location>
</feature>
<dbReference type="OrthoDB" id="2298855at2"/>
<dbReference type="AlphaFoldDB" id="A0A0R2FK21"/>
<keyword evidence="1" id="KW-0812">Transmembrane</keyword>
<organism evidence="2 3">
    <name type="scientific">Secundilactobacillus similis DSM 23365 = JCM 2765</name>
    <dbReference type="NCBI Taxonomy" id="1423804"/>
    <lineage>
        <taxon>Bacteria</taxon>
        <taxon>Bacillati</taxon>
        <taxon>Bacillota</taxon>
        <taxon>Bacilli</taxon>
        <taxon>Lactobacillales</taxon>
        <taxon>Lactobacillaceae</taxon>
        <taxon>Secundilactobacillus</taxon>
    </lineage>
</organism>
<keyword evidence="1" id="KW-0472">Membrane</keyword>
<evidence type="ECO:0000313" key="2">
    <source>
        <dbReference type="EMBL" id="KRN24956.1"/>
    </source>
</evidence>
<gene>
    <name evidence="2" type="ORF">FD14_GL000424</name>
</gene>
<proteinExistence type="predicted"/>
<keyword evidence="3" id="KW-1185">Reference proteome</keyword>
<sequence>MTILAIILDIVAFGGYLFQVGNGGTTVYVMGLVLQVIVTLVLIRFCFRFGGQRHRNPWIFGWFVATFRYGVILISTAINALVLVMYVMNILGINNVIFANL</sequence>
<name>A0A0R2FK21_9LACO</name>
<dbReference type="PATRIC" id="fig|1423804.4.peg.461"/>
<keyword evidence="1" id="KW-1133">Transmembrane helix</keyword>
<evidence type="ECO:0000313" key="3">
    <source>
        <dbReference type="Proteomes" id="UP000051442"/>
    </source>
</evidence>
<dbReference type="EMBL" id="AYZM01000079">
    <property type="protein sequence ID" value="KRN24956.1"/>
    <property type="molecule type" value="Genomic_DNA"/>
</dbReference>
<protein>
    <submittedName>
        <fullName evidence="2">Uncharacterized protein</fullName>
    </submittedName>
</protein>
<dbReference type="RefSeq" id="WP_054732344.1">
    <property type="nucleotide sequence ID" value="NZ_AYZM01000079.1"/>
</dbReference>